<accession>A0A370GZ97</accession>
<evidence type="ECO:0000313" key="2">
    <source>
        <dbReference type="EMBL" id="RDI48990.1"/>
    </source>
</evidence>
<proteinExistence type="predicted"/>
<evidence type="ECO:0000259" key="1">
    <source>
        <dbReference type="Pfam" id="PF19493"/>
    </source>
</evidence>
<feature type="domain" description="Trypsin-co-occurring" evidence="1">
    <location>
        <begin position="7"/>
        <end position="100"/>
    </location>
</feature>
<dbReference type="EMBL" id="QQAZ01000007">
    <property type="protein sequence ID" value="RDI48990.1"/>
    <property type="molecule type" value="Genomic_DNA"/>
</dbReference>
<dbReference type="Pfam" id="PF19493">
    <property type="entry name" value="Trypco1"/>
    <property type="match status" value="1"/>
</dbReference>
<dbReference type="NCBIfam" id="NF041216">
    <property type="entry name" value="CU044_2847_fam"/>
    <property type="match status" value="1"/>
</dbReference>
<dbReference type="STRING" id="1210089.GCA_001613165_00605"/>
<dbReference type="InterPro" id="IPR045794">
    <property type="entry name" value="Trypco1"/>
</dbReference>
<dbReference type="Proteomes" id="UP000255355">
    <property type="component" value="Unassembled WGS sequence"/>
</dbReference>
<evidence type="ECO:0000313" key="3">
    <source>
        <dbReference type="Proteomes" id="UP000255355"/>
    </source>
</evidence>
<organism evidence="2 3">
    <name type="scientific">Nocardia mexicana</name>
    <dbReference type="NCBI Taxonomy" id="279262"/>
    <lineage>
        <taxon>Bacteria</taxon>
        <taxon>Bacillati</taxon>
        <taxon>Actinomycetota</taxon>
        <taxon>Actinomycetes</taxon>
        <taxon>Mycobacteriales</taxon>
        <taxon>Nocardiaceae</taxon>
        <taxon>Nocardia</taxon>
    </lineage>
</organism>
<comment type="caution">
    <text evidence="2">The sequence shown here is derived from an EMBL/GenBank/DDBJ whole genome shotgun (WGS) entry which is preliminary data.</text>
</comment>
<dbReference type="AlphaFoldDB" id="A0A370GZ97"/>
<gene>
    <name evidence="2" type="ORF">DFR68_107115</name>
</gene>
<protein>
    <recommendedName>
        <fullName evidence="1">Trypsin-co-occurring domain-containing protein</fullName>
    </recommendedName>
</protein>
<keyword evidence="3" id="KW-1185">Reference proteome</keyword>
<sequence>MAHVDRVEMPDGTVVYARLEEDVPEQGGVDVGLRDRFKLENLTPTIKSVATSVHQSVEGLRADRVSVEFGLELSLDAGRVVAVLASGGLKATLKVKLDWDLGAPPPAGEQAKG</sequence>
<name>A0A370GZ97_9NOCA</name>
<dbReference type="RefSeq" id="WP_157123829.1">
    <property type="nucleotide sequence ID" value="NZ_QQAZ01000007.1"/>
</dbReference>
<reference evidence="2 3" key="1">
    <citation type="submission" date="2018-07" db="EMBL/GenBank/DDBJ databases">
        <title>Genomic Encyclopedia of Type Strains, Phase IV (KMG-IV): sequencing the most valuable type-strain genomes for metagenomic binning, comparative biology and taxonomic classification.</title>
        <authorList>
            <person name="Goeker M."/>
        </authorList>
    </citation>
    <scope>NUCLEOTIDE SEQUENCE [LARGE SCALE GENOMIC DNA]</scope>
    <source>
        <strain evidence="2 3">DSM 44952</strain>
    </source>
</reference>